<dbReference type="GO" id="GO:0060090">
    <property type="term" value="F:molecular adaptor activity"/>
    <property type="evidence" value="ECO:0000318"/>
    <property type="project" value="GO_Central"/>
</dbReference>
<dbReference type="Proteomes" id="UP000000305">
    <property type="component" value="Unassembled WGS sequence"/>
</dbReference>
<dbReference type="GO" id="GO:0036503">
    <property type="term" value="P:ERAD pathway"/>
    <property type="evidence" value="ECO:0000318"/>
    <property type="project" value="GO_Central"/>
</dbReference>
<sequence length="1792" mass="198774">MDDLALLERVFLRVGSADSDEKLEAVIVKFLCPVLLKLTSTEENVRKKVMELLVHFNKRVKSRPNLQLPVVDLMNLYQDPSSSIFLSNFAIIYIKMGFPRLDLARQAELLPQLFHSIHGKPVQHQDSLLFIALPALAHANVSTEALKQPYLFLQEKVELAKYIKDFFLDMVLLPYGLVHPSTNPAAPSNPPPGMSEYGWKRSLGETQLKPEQLEETKLGIVKFISSGVFGEQTIVPHLVIAAADTRFSVANAADSALKRIGGTVDWNDVAVITVLYQLFLGTRNSKENIKPEFRRVPACTRLRLKLFTYLIRSREASMHFPACIQLTFEGLFGENSNAKLKVMALQFLHQMISNCPESRLSPISPVLISGLMKIINDTQGESKLRGSALVALGKLGQKLPEAVTKDMAIIQMLFNAMATEEPETRMAVQEALSIMLPAFKHLSSSNAAILEALLATSLESQQHLLRLIAVQYAGGIFHSTHVTSRYLLLLAAGDPKEEVKSEAMKLLYSNLPKSIETSDADSMEVDETENKWLPDFIEMVLCISEKASSRMKSRSAVTYGTRTLPFDINAYAEMLSYLRLCLANSASLTPSLELLKEPELISSVARHYIEKLVSENGPMTAYLDLALELLAANPSKVPLQCILEIVAGVPKLSAVLLSKLDMFKTLQHHNKEDVREMVAQILAVVVCQSYDTLQIDALIHDLCRNLKEKPMEQQHGSILTLGYTVGRIVRSHLSGPGNNREELEKSCRHQLSPRLSAATSLVIDFLFDSPHPMTLSAACLSVGEMGRCGPLLDSTGESTRAVEKLLTVVDDAKIGSKIREKAALAVGYLSLGELEYPRRKHVIEHFLTSTEELKDVEIQFTIGEALVCAALGLNSPESRDPWTVKERDFIEPENAPSQLDFLLDELLNKYVAHLNPNVKQATSIWLLALVKRCPQRPEMKERLLRIQRAFMSLLAEGGDLVQDVASKGLGLVFECCTVEQQNLLAGELVGSLTTDRRPAMQVTKDTKVFEEGSLGANPSGGQLSTYRELCSLATDMNQPDLIYKFMHLANHNAIWNSKKGAAFGFGSIAKKAGQQLAPHLPVIVPKLYRYQFDPSPRIRQSMASIWEALVSEQSKTIDLYFQPILDDLIVHLTSNLWRNRESSCMALADLLRGRTLENALDKMDAIWSTLFRVVDDIKESVRKAAATALRALSKVCIKMVDVDAGKVNSQRTVELVLPVLLQQGLTSSVEEVQAITLETLIKVVKSAGNLVGTHLAPLISALLEATQVAEGQSLNYLSVRLGNQLATQEKLDLARISAAKSSNLYETVQHCIQYVNEANTPGVVAALVDLLKGCQGITTKGCAAHVICLLTQQCQNDIQPFAGRLMAVLVKGLGDRNVALKKTYAVALGHLVRVAKESSVVKLMETLENRYLEAEDEDSRLACMHTLQAMVRYNPDVVKNHSSHTVPIVFLGKHIFKTPETAQLIQSWEELWMDIVPGTEAGLRMYSSDIIGYLKRAITSSSWKLKSQSAAAIGSMASSLKSNLNPDQRATLLRILLDGLTGRTWEGKEHLLHALASLVSAQTVEDVDVRDEIIGVVLREARKEALPYRRHAVQVMGQVAKAFQSDMFPAIYEMLQPLFETKEDEKMEEEEEEDQGGRQQMETLELHEAAILALGRAFPSDPTAQGNCWNSYMALLRVAVVNTTRQVQLAIVTSLLQVAGRMTPIFLTDFLKEANKILAPSLDVANYSALRIESLKVLILVLKKVPDCDPTTQSNLMENIREVYSLRVEEFLRDVSPEVKSRADEAKRLMNE</sequence>
<dbReference type="InterPro" id="IPR055444">
    <property type="entry name" value="ARM_ECM29"/>
</dbReference>
<evidence type="ECO:0000259" key="7">
    <source>
        <dbReference type="Pfam" id="PF23702"/>
    </source>
</evidence>
<dbReference type="GO" id="GO:0005634">
    <property type="term" value="C:nucleus"/>
    <property type="evidence" value="ECO:0000318"/>
    <property type="project" value="GO_Central"/>
</dbReference>
<dbReference type="InterPro" id="IPR016024">
    <property type="entry name" value="ARM-type_fold"/>
</dbReference>
<dbReference type="STRING" id="6669.E9GX94"/>
<evidence type="ECO:0000256" key="1">
    <source>
        <dbReference type="ARBA" id="ARBA00004496"/>
    </source>
</evidence>
<dbReference type="PANTHER" id="PTHR23346">
    <property type="entry name" value="TRANSLATIONAL ACTIVATOR GCN1-RELATED"/>
    <property type="match status" value="1"/>
</dbReference>
<dbReference type="Pfam" id="PF23731">
    <property type="entry name" value="ARM_ECM29_C"/>
    <property type="match status" value="1"/>
</dbReference>
<feature type="domain" description="Proteasome adapter and scaffold protein ECM29 HEAT-repeat" evidence="8">
    <location>
        <begin position="1253"/>
        <end position="1412"/>
    </location>
</feature>
<dbReference type="FunCoup" id="E9GX94">
    <property type="interactions" value="2018"/>
</dbReference>
<dbReference type="InterPro" id="IPR011989">
    <property type="entry name" value="ARM-like"/>
</dbReference>
<dbReference type="Pfam" id="PF23271">
    <property type="entry name" value="HEAT_GCN1"/>
    <property type="match status" value="1"/>
</dbReference>
<evidence type="ECO:0000259" key="5">
    <source>
        <dbReference type="Pfam" id="PF13001"/>
    </source>
</evidence>
<dbReference type="GO" id="GO:0005737">
    <property type="term" value="C:cytoplasm"/>
    <property type="evidence" value="ECO:0000318"/>
    <property type="project" value="GO_Central"/>
</dbReference>
<dbReference type="GO" id="GO:0000502">
    <property type="term" value="C:proteasome complex"/>
    <property type="evidence" value="ECO:0007669"/>
    <property type="project" value="UniProtKB-KW"/>
</dbReference>
<dbReference type="InterPro" id="IPR055443">
    <property type="entry name" value="HEAT_ECM29"/>
</dbReference>
<dbReference type="Pfam" id="PF23702">
    <property type="entry name" value="ARM_ECM29"/>
    <property type="match status" value="1"/>
</dbReference>
<evidence type="ECO:0000256" key="3">
    <source>
        <dbReference type="ARBA" id="ARBA00022737"/>
    </source>
</evidence>
<dbReference type="PANTHER" id="PTHR23346:SF19">
    <property type="entry name" value="PROTEASOME ADAPTER AND SCAFFOLD PROTEIN ECM29"/>
    <property type="match status" value="1"/>
</dbReference>
<evidence type="ECO:0000313" key="10">
    <source>
        <dbReference type="Proteomes" id="UP000000305"/>
    </source>
</evidence>
<dbReference type="SUPFAM" id="SSF48371">
    <property type="entry name" value="ARM repeat"/>
    <property type="match status" value="3"/>
</dbReference>
<dbReference type="InParanoid" id="E9GX94"/>
<dbReference type="InterPro" id="IPR024372">
    <property type="entry name" value="Ecm29_N"/>
</dbReference>
<keyword evidence="4" id="KW-0647">Proteasome</keyword>
<dbReference type="eggNOG" id="KOG0915">
    <property type="taxonomic scope" value="Eukaryota"/>
</dbReference>
<dbReference type="Pfam" id="PF24492">
    <property type="entry name" value="HEAT_ECM29"/>
    <property type="match status" value="1"/>
</dbReference>
<evidence type="ECO:0000259" key="6">
    <source>
        <dbReference type="Pfam" id="PF23271"/>
    </source>
</evidence>
<evidence type="ECO:0000256" key="2">
    <source>
        <dbReference type="ARBA" id="ARBA00022490"/>
    </source>
</evidence>
<evidence type="ECO:0000259" key="8">
    <source>
        <dbReference type="Pfam" id="PF24492"/>
    </source>
</evidence>
<dbReference type="Gene3D" id="1.25.10.10">
    <property type="entry name" value="Leucine-rich Repeat Variant"/>
    <property type="match status" value="4"/>
</dbReference>
<keyword evidence="2" id="KW-0963">Cytoplasm</keyword>
<evidence type="ECO:0000313" key="9">
    <source>
        <dbReference type="EMBL" id="EFX75831.1"/>
    </source>
</evidence>
<keyword evidence="3" id="KW-0677">Repeat</keyword>
<dbReference type="OMA" id="CRIKDIE"/>
<feature type="domain" description="Proteasome component Ecm29 N-terminal" evidence="5">
    <location>
        <begin position="7"/>
        <end position="491"/>
    </location>
</feature>
<keyword evidence="10" id="KW-1185">Reference proteome</keyword>
<dbReference type="EMBL" id="GL732572">
    <property type="protein sequence ID" value="EFX75831.1"/>
    <property type="molecule type" value="Genomic_DNA"/>
</dbReference>
<feature type="domain" description="ECM29 ARM-like repeats" evidence="7">
    <location>
        <begin position="607"/>
        <end position="785"/>
    </location>
</feature>
<evidence type="ECO:0000256" key="4">
    <source>
        <dbReference type="ARBA" id="ARBA00022942"/>
    </source>
</evidence>
<proteinExistence type="predicted"/>
<dbReference type="KEGG" id="dpx:DAPPUDRAFT_322900"/>
<gene>
    <name evidence="9" type="ORF">DAPPUDRAFT_322900</name>
</gene>
<dbReference type="InterPro" id="IPR057546">
    <property type="entry name" value="HEAT_GCN1"/>
</dbReference>
<dbReference type="OrthoDB" id="16066at2759"/>
<feature type="domain" description="Stalled ribosome sensor GCN1-like HEAT repeats region" evidence="6">
    <location>
        <begin position="1065"/>
        <end position="1194"/>
    </location>
</feature>
<organism evidence="9 10">
    <name type="scientific">Daphnia pulex</name>
    <name type="common">Water flea</name>
    <dbReference type="NCBI Taxonomy" id="6669"/>
    <lineage>
        <taxon>Eukaryota</taxon>
        <taxon>Metazoa</taxon>
        <taxon>Ecdysozoa</taxon>
        <taxon>Arthropoda</taxon>
        <taxon>Crustacea</taxon>
        <taxon>Branchiopoda</taxon>
        <taxon>Diplostraca</taxon>
        <taxon>Cladocera</taxon>
        <taxon>Anomopoda</taxon>
        <taxon>Daphniidae</taxon>
        <taxon>Daphnia</taxon>
    </lineage>
</organism>
<dbReference type="GO" id="GO:0043248">
    <property type="term" value="P:proteasome assembly"/>
    <property type="evidence" value="ECO:0007669"/>
    <property type="project" value="InterPro"/>
</dbReference>
<accession>E9GX94</accession>
<name>E9GX94_DAPPU</name>
<reference evidence="9 10" key="1">
    <citation type="journal article" date="2011" name="Science">
        <title>The ecoresponsive genome of Daphnia pulex.</title>
        <authorList>
            <person name="Colbourne J.K."/>
            <person name="Pfrender M.E."/>
            <person name="Gilbert D."/>
            <person name="Thomas W.K."/>
            <person name="Tucker A."/>
            <person name="Oakley T.H."/>
            <person name="Tokishita S."/>
            <person name="Aerts A."/>
            <person name="Arnold G.J."/>
            <person name="Basu M.K."/>
            <person name="Bauer D.J."/>
            <person name="Caceres C.E."/>
            <person name="Carmel L."/>
            <person name="Casola C."/>
            <person name="Choi J.H."/>
            <person name="Detter J.C."/>
            <person name="Dong Q."/>
            <person name="Dusheyko S."/>
            <person name="Eads B.D."/>
            <person name="Frohlich T."/>
            <person name="Geiler-Samerotte K.A."/>
            <person name="Gerlach D."/>
            <person name="Hatcher P."/>
            <person name="Jogdeo S."/>
            <person name="Krijgsveld J."/>
            <person name="Kriventseva E.V."/>
            <person name="Kultz D."/>
            <person name="Laforsch C."/>
            <person name="Lindquist E."/>
            <person name="Lopez J."/>
            <person name="Manak J.R."/>
            <person name="Muller J."/>
            <person name="Pangilinan J."/>
            <person name="Patwardhan R.P."/>
            <person name="Pitluck S."/>
            <person name="Pritham E.J."/>
            <person name="Rechtsteiner A."/>
            <person name="Rho M."/>
            <person name="Rogozin I.B."/>
            <person name="Sakarya O."/>
            <person name="Salamov A."/>
            <person name="Schaack S."/>
            <person name="Shapiro H."/>
            <person name="Shiga Y."/>
            <person name="Skalitzky C."/>
            <person name="Smith Z."/>
            <person name="Souvorov A."/>
            <person name="Sung W."/>
            <person name="Tang Z."/>
            <person name="Tsuchiya D."/>
            <person name="Tu H."/>
            <person name="Vos H."/>
            <person name="Wang M."/>
            <person name="Wolf Y.I."/>
            <person name="Yamagata H."/>
            <person name="Yamada T."/>
            <person name="Ye Y."/>
            <person name="Shaw J.R."/>
            <person name="Andrews J."/>
            <person name="Crease T.J."/>
            <person name="Tang H."/>
            <person name="Lucas S.M."/>
            <person name="Robertson H.M."/>
            <person name="Bork P."/>
            <person name="Koonin E.V."/>
            <person name="Zdobnov E.M."/>
            <person name="Grigoriev I.V."/>
            <person name="Lynch M."/>
            <person name="Boore J.L."/>
        </authorList>
    </citation>
    <scope>NUCLEOTIDE SEQUENCE [LARGE SCALE GENOMIC DNA]</scope>
</reference>
<dbReference type="HOGENOM" id="CLU_000880_2_1_1"/>
<dbReference type="Pfam" id="PF13001">
    <property type="entry name" value="ECM29_N"/>
    <property type="match status" value="1"/>
</dbReference>
<protein>
    <submittedName>
        <fullName evidence="9">Uncharacterized protein</fullName>
    </submittedName>
</protein>
<comment type="subcellular location">
    <subcellularLocation>
        <location evidence="1">Cytoplasm</location>
    </subcellularLocation>
</comment>